<evidence type="ECO:0000259" key="2">
    <source>
        <dbReference type="PROSITE" id="PS51898"/>
    </source>
</evidence>
<keyword evidence="4" id="KW-1185">Reference proteome</keyword>
<organism evidence="3 4">
    <name type="scientific">Bradyrhizobium jicamae</name>
    <dbReference type="NCBI Taxonomy" id="280332"/>
    <lineage>
        <taxon>Bacteria</taxon>
        <taxon>Pseudomonadati</taxon>
        <taxon>Pseudomonadota</taxon>
        <taxon>Alphaproteobacteria</taxon>
        <taxon>Hyphomicrobiales</taxon>
        <taxon>Nitrobacteraceae</taxon>
        <taxon>Bradyrhizobium</taxon>
    </lineage>
</organism>
<protein>
    <submittedName>
        <fullName evidence="3">Tyrosine-type recombinase/integrase</fullName>
    </submittedName>
</protein>
<dbReference type="Proteomes" id="UP001315278">
    <property type="component" value="Unassembled WGS sequence"/>
</dbReference>
<reference evidence="4" key="1">
    <citation type="journal article" date="2021" name="ISME J.">
        <title>Evolutionary origin and ecological implication of a unique nif island in free-living Bradyrhizobium lineages.</title>
        <authorList>
            <person name="Tao J."/>
        </authorList>
    </citation>
    <scope>NUCLEOTIDE SEQUENCE [LARGE SCALE GENOMIC DNA]</scope>
    <source>
        <strain evidence="4">SZCCT0434</strain>
    </source>
</reference>
<name>A0ABS5FVN4_9BRAD</name>
<dbReference type="Pfam" id="PF00589">
    <property type="entry name" value="Phage_integrase"/>
    <property type="match status" value="1"/>
</dbReference>
<evidence type="ECO:0000313" key="3">
    <source>
        <dbReference type="EMBL" id="MBR0800852.1"/>
    </source>
</evidence>
<dbReference type="SUPFAM" id="SSF56349">
    <property type="entry name" value="DNA breaking-rejoining enzymes"/>
    <property type="match status" value="1"/>
</dbReference>
<dbReference type="InterPro" id="IPR011010">
    <property type="entry name" value="DNA_brk_join_enz"/>
</dbReference>
<dbReference type="EMBL" id="JAFCJH010000064">
    <property type="protein sequence ID" value="MBR0800852.1"/>
    <property type="molecule type" value="Genomic_DNA"/>
</dbReference>
<keyword evidence="1" id="KW-0233">DNA recombination</keyword>
<dbReference type="InterPro" id="IPR013762">
    <property type="entry name" value="Integrase-like_cat_sf"/>
</dbReference>
<dbReference type="Gene3D" id="1.10.443.10">
    <property type="entry name" value="Intergrase catalytic core"/>
    <property type="match status" value="1"/>
</dbReference>
<sequence>MLDVVFHALRHTHASQLIDTGVDIVTISKRLGHANPNITLKVYAHLFRNKDGKAAEAINAALAILGEA</sequence>
<dbReference type="PROSITE" id="PS51898">
    <property type="entry name" value="TYR_RECOMBINASE"/>
    <property type="match status" value="1"/>
</dbReference>
<proteinExistence type="predicted"/>
<dbReference type="InterPro" id="IPR002104">
    <property type="entry name" value="Integrase_catalytic"/>
</dbReference>
<gene>
    <name evidence="3" type="ORF">JQ615_36375</name>
</gene>
<evidence type="ECO:0000256" key="1">
    <source>
        <dbReference type="ARBA" id="ARBA00023172"/>
    </source>
</evidence>
<feature type="domain" description="Tyr recombinase" evidence="2">
    <location>
        <begin position="1"/>
        <end position="57"/>
    </location>
</feature>
<comment type="caution">
    <text evidence="3">The sequence shown here is derived from an EMBL/GenBank/DDBJ whole genome shotgun (WGS) entry which is preliminary data.</text>
</comment>
<accession>A0ABS5FVN4</accession>
<evidence type="ECO:0000313" key="4">
    <source>
        <dbReference type="Proteomes" id="UP001315278"/>
    </source>
</evidence>